<dbReference type="GO" id="GO:0005816">
    <property type="term" value="C:spindle pole body"/>
    <property type="evidence" value="ECO:0007669"/>
    <property type="project" value="TreeGrafter"/>
</dbReference>
<keyword evidence="9" id="KW-0811">Translocation</keyword>
<dbReference type="AlphaFoldDB" id="A0AAD4HBE8"/>
<dbReference type="PANTHER" id="PTHR13269:SF6">
    <property type="entry name" value="NUCLEOPORIN NDC1"/>
    <property type="match status" value="1"/>
</dbReference>
<comment type="similarity">
    <text evidence="3">Belongs to the NDC1 family.</text>
</comment>
<dbReference type="GO" id="GO:0015031">
    <property type="term" value="P:protein transport"/>
    <property type="evidence" value="ECO:0007669"/>
    <property type="project" value="UniProtKB-KW"/>
</dbReference>
<dbReference type="InterPro" id="IPR019049">
    <property type="entry name" value="Nucleoporin_prot_Ndc1/Nup"/>
</dbReference>
<feature type="transmembrane region" description="Helical" evidence="13">
    <location>
        <begin position="259"/>
        <end position="280"/>
    </location>
</feature>
<dbReference type="GO" id="GO:0070762">
    <property type="term" value="C:nuclear pore transmembrane ring"/>
    <property type="evidence" value="ECO:0007669"/>
    <property type="project" value="TreeGrafter"/>
</dbReference>
<keyword evidence="10" id="KW-0906">Nuclear pore complex</keyword>
<evidence type="ECO:0000256" key="5">
    <source>
        <dbReference type="ARBA" id="ARBA00022692"/>
    </source>
</evidence>
<evidence type="ECO:0000256" key="1">
    <source>
        <dbReference type="ARBA" id="ARBA00004232"/>
    </source>
</evidence>
<evidence type="ECO:0000256" key="11">
    <source>
        <dbReference type="ARBA" id="ARBA00023136"/>
    </source>
</evidence>
<sequence>MANLEIARRKRDQQPLHSLTYRLASRRILHERSVGSLVAVAGFSVFAAVLSQYSQLGFFGLIKGALSFYTFILSASYFVFGSILLGLRNARVKVNPRLSPTYFHDLLAIFSDPLSWVLVSYYVISTSVLHAIILAPSSNSSANYSELVVFINEKGIPQINERYILTRIFSIIFGVAYGVRHLINQKDWLAFPEIQLSTADYIFNNYWKQVVSNAGEFSFRITGVFWIVYNIVLSRLVVNSAMRFVADDILYHAPQYGPRWYSLGLAVRLLLTSFSISVFLESVHLVCDHFLAKRMNVSGGSIDPNACLISGLKVDGSNTTPETLLTYHAFQELAHLAGHSPARRRDIFNDAGSSPSSWTQISSHCIALLNKAAKRINIVPAKPSAAGATVASSGGLGTTVRRRLPPGQGGAFESNIFRPSKHDHFFDGLKGLSTEEILAQSRAAGATDAKKDATVLNGTPKERLELVAFQWVSNKVKELALKYPDLQKHISVIPEKEILRSTDDFHLILWAFQSLARLIAASYNEDNYGVVQKDIPKVLESMLELLMTLESFLLAEAGSAKFRSNPYSAQINAQRLTIARSYAILQALKTAIYQIVVTFRGQLGEFTLASAYANRLKHFVDFDE</sequence>
<keyword evidence="12" id="KW-0539">Nucleus</keyword>
<keyword evidence="15" id="KW-1185">Reference proteome</keyword>
<evidence type="ECO:0000256" key="6">
    <source>
        <dbReference type="ARBA" id="ARBA00022816"/>
    </source>
</evidence>
<dbReference type="GO" id="GO:0031965">
    <property type="term" value="C:nuclear membrane"/>
    <property type="evidence" value="ECO:0007669"/>
    <property type="project" value="UniProtKB-SubCell"/>
</dbReference>
<evidence type="ECO:0000256" key="2">
    <source>
        <dbReference type="ARBA" id="ARBA00004567"/>
    </source>
</evidence>
<accession>A0AAD4HBE8</accession>
<gene>
    <name evidence="14" type="primary">TMEM48</name>
    <name evidence="14" type="ORF">BGZ95_010525</name>
</gene>
<feature type="transmembrane region" description="Helical" evidence="13">
    <location>
        <begin position="217"/>
        <end position="238"/>
    </location>
</feature>
<comment type="subcellular location">
    <subcellularLocation>
        <location evidence="1">Nucleus membrane</location>
        <topology evidence="1">Multi-pass membrane protein</topology>
    </subcellularLocation>
    <subcellularLocation>
        <location evidence="2">Nucleus</location>
        <location evidence="2">Nuclear pore complex</location>
    </subcellularLocation>
</comment>
<name>A0AAD4HBE8_9FUNG</name>
<evidence type="ECO:0000256" key="9">
    <source>
        <dbReference type="ARBA" id="ARBA00023010"/>
    </source>
</evidence>
<evidence type="ECO:0000313" key="14">
    <source>
        <dbReference type="EMBL" id="KAG0280325.1"/>
    </source>
</evidence>
<evidence type="ECO:0000313" key="15">
    <source>
        <dbReference type="Proteomes" id="UP001194580"/>
    </source>
</evidence>
<dbReference type="EMBL" id="JAAAIL010000071">
    <property type="protein sequence ID" value="KAG0280325.1"/>
    <property type="molecule type" value="Genomic_DNA"/>
</dbReference>
<keyword evidence="8 13" id="KW-1133">Transmembrane helix</keyword>
<organism evidence="14 15">
    <name type="scientific">Linnemannia exigua</name>
    <dbReference type="NCBI Taxonomy" id="604196"/>
    <lineage>
        <taxon>Eukaryota</taxon>
        <taxon>Fungi</taxon>
        <taxon>Fungi incertae sedis</taxon>
        <taxon>Mucoromycota</taxon>
        <taxon>Mortierellomycotina</taxon>
        <taxon>Mortierellomycetes</taxon>
        <taxon>Mortierellales</taxon>
        <taxon>Mortierellaceae</taxon>
        <taxon>Linnemannia</taxon>
    </lineage>
</organism>
<comment type="caution">
    <text evidence="14">The sequence shown here is derived from an EMBL/GenBank/DDBJ whole genome shotgun (WGS) entry which is preliminary data.</text>
</comment>
<keyword evidence="11 13" id="KW-0472">Membrane</keyword>
<evidence type="ECO:0000256" key="10">
    <source>
        <dbReference type="ARBA" id="ARBA00023132"/>
    </source>
</evidence>
<dbReference type="GO" id="GO:0051028">
    <property type="term" value="P:mRNA transport"/>
    <property type="evidence" value="ECO:0007669"/>
    <property type="project" value="UniProtKB-KW"/>
</dbReference>
<dbReference type="Pfam" id="PF09531">
    <property type="entry name" value="Ndc1_Nup"/>
    <property type="match status" value="1"/>
</dbReference>
<dbReference type="GO" id="GO:0030674">
    <property type="term" value="F:protein-macromolecule adaptor activity"/>
    <property type="evidence" value="ECO:0007669"/>
    <property type="project" value="TreeGrafter"/>
</dbReference>
<dbReference type="Proteomes" id="UP001194580">
    <property type="component" value="Unassembled WGS sequence"/>
</dbReference>
<evidence type="ECO:0000256" key="8">
    <source>
        <dbReference type="ARBA" id="ARBA00022989"/>
    </source>
</evidence>
<evidence type="ECO:0000256" key="7">
    <source>
        <dbReference type="ARBA" id="ARBA00022927"/>
    </source>
</evidence>
<keyword evidence="6" id="KW-0509">mRNA transport</keyword>
<evidence type="ECO:0000256" key="3">
    <source>
        <dbReference type="ARBA" id="ARBA00005760"/>
    </source>
</evidence>
<proteinExistence type="inferred from homology"/>
<dbReference type="PANTHER" id="PTHR13269">
    <property type="entry name" value="NUCLEOPORIN NDC1"/>
    <property type="match status" value="1"/>
</dbReference>
<evidence type="ECO:0000256" key="13">
    <source>
        <dbReference type="SAM" id="Phobius"/>
    </source>
</evidence>
<evidence type="ECO:0000256" key="12">
    <source>
        <dbReference type="ARBA" id="ARBA00023242"/>
    </source>
</evidence>
<keyword evidence="4" id="KW-0813">Transport</keyword>
<keyword evidence="7" id="KW-0653">Protein transport</keyword>
<reference evidence="14" key="1">
    <citation type="journal article" date="2020" name="Fungal Divers.">
        <title>Resolving the Mortierellaceae phylogeny through synthesis of multi-gene phylogenetics and phylogenomics.</title>
        <authorList>
            <person name="Vandepol N."/>
            <person name="Liber J."/>
            <person name="Desiro A."/>
            <person name="Na H."/>
            <person name="Kennedy M."/>
            <person name="Barry K."/>
            <person name="Grigoriev I.V."/>
            <person name="Miller A.N."/>
            <person name="O'Donnell K."/>
            <person name="Stajich J.E."/>
            <person name="Bonito G."/>
        </authorList>
    </citation>
    <scope>NUCLEOTIDE SEQUENCE</scope>
    <source>
        <strain evidence="14">NRRL 28262</strain>
    </source>
</reference>
<keyword evidence="5 13" id="KW-0812">Transmembrane</keyword>
<protein>
    <submittedName>
        <fullName evidence="14">Nucleoporin NDC1</fullName>
    </submittedName>
</protein>
<dbReference type="GO" id="GO:0006999">
    <property type="term" value="P:nuclear pore organization"/>
    <property type="evidence" value="ECO:0007669"/>
    <property type="project" value="TreeGrafter"/>
</dbReference>
<feature type="transmembrane region" description="Helical" evidence="13">
    <location>
        <begin position="164"/>
        <end position="183"/>
    </location>
</feature>
<evidence type="ECO:0000256" key="4">
    <source>
        <dbReference type="ARBA" id="ARBA00022448"/>
    </source>
</evidence>
<feature type="transmembrane region" description="Helical" evidence="13">
    <location>
        <begin position="66"/>
        <end position="87"/>
    </location>
</feature>
<feature type="transmembrane region" description="Helical" evidence="13">
    <location>
        <begin position="34"/>
        <end position="54"/>
    </location>
</feature>